<protein>
    <submittedName>
        <fullName evidence="1">Uncharacterized protein</fullName>
    </submittedName>
</protein>
<evidence type="ECO:0000313" key="2">
    <source>
        <dbReference type="Proteomes" id="UP001281147"/>
    </source>
</evidence>
<sequence length="499" mass="56025">MSQVGGSQPDRNKKIIIVGAGIFGLSTALHLARQGYNDIHMCDYQPYHENNYACSAGCDAASCDENKILRASYGDAKLYQDLAFKAMPVWETWNDLLSQTPEKELPPGLSPDVKLWHNCGFLRLSDGDDYDQEKEEQTQNKFPPNIKHTQYRVTDVRRRKEAQADGIPFSKIDPFDRFEKGLPMDGVLDMTAGFVLASRACAFALHLCHKLGVHTYFGPDYGMKSLVRKGTRVSGIITNDGNEHNGDIVIVACGGWTPSLLPEIEQLVETTAGSVLSIRLPTDRQDLWSKYSPEQFPVWSWSMGSFELGRNLGGLYGMPRTPEGVVKVAFRGAKWTNYAHRSNASGREISYPKTDVDEIPEEAMQVIRTFCEENLPELLDLELERGRLCWYSDTFDNSFLIDYVPGTDNLVVANGGSGHGFKFLPVLGEHVVDVLEKKDTEYTRLFKWRGVPDGERNGLEEGPGGWRSLDKQKLVGREEWKRVTPRTSSAEDNRTVSKL</sequence>
<dbReference type="Proteomes" id="UP001281147">
    <property type="component" value="Unassembled WGS sequence"/>
</dbReference>
<reference evidence="1" key="1">
    <citation type="submission" date="2023-07" db="EMBL/GenBank/DDBJ databases">
        <title>Black Yeasts Isolated from many extreme environments.</title>
        <authorList>
            <person name="Coleine C."/>
            <person name="Stajich J.E."/>
            <person name="Selbmann L."/>
        </authorList>
    </citation>
    <scope>NUCLEOTIDE SEQUENCE</scope>
    <source>
        <strain evidence="1">CCFEE 5714</strain>
    </source>
</reference>
<proteinExistence type="predicted"/>
<gene>
    <name evidence="1" type="ORF">LTR37_017417</name>
</gene>
<name>A0ACC3MJV4_9PEZI</name>
<comment type="caution">
    <text evidence="1">The sequence shown here is derived from an EMBL/GenBank/DDBJ whole genome shotgun (WGS) entry which is preliminary data.</text>
</comment>
<accession>A0ACC3MJV4</accession>
<dbReference type="EMBL" id="JAUTXU010000225">
    <property type="protein sequence ID" value="KAK3697471.1"/>
    <property type="molecule type" value="Genomic_DNA"/>
</dbReference>
<keyword evidence="2" id="KW-1185">Reference proteome</keyword>
<organism evidence="1 2">
    <name type="scientific">Vermiconidia calcicola</name>
    <dbReference type="NCBI Taxonomy" id="1690605"/>
    <lineage>
        <taxon>Eukaryota</taxon>
        <taxon>Fungi</taxon>
        <taxon>Dikarya</taxon>
        <taxon>Ascomycota</taxon>
        <taxon>Pezizomycotina</taxon>
        <taxon>Dothideomycetes</taxon>
        <taxon>Dothideomycetidae</taxon>
        <taxon>Mycosphaerellales</taxon>
        <taxon>Extremaceae</taxon>
        <taxon>Vermiconidia</taxon>
    </lineage>
</organism>
<evidence type="ECO:0000313" key="1">
    <source>
        <dbReference type="EMBL" id="KAK3697471.1"/>
    </source>
</evidence>